<dbReference type="CDD" id="cd04301">
    <property type="entry name" value="NAT_SF"/>
    <property type="match status" value="1"/>
</dbReference>
<reference evidence="5 6" key="1">
    <citation type="submission" date="2014-07" db="EMBL/GenBank/DDBJ databases">
        <title>Genome Sequencing of Dermacoccus nishinomiyaensis.</title>
        <authorList>
            <person name="Hong K.W."/>
            <person name="Chan K.G."/>
        </authorList>
    </citation>
    <scope>NUCLEOTIDE SEQUENCE [LARGE SCALE GENOMIC DNA]</scope>
    <source>
        <strain evidence="5 6">M25</strain>
    </source>
</reference>
<dbReference type="InterPro" id="IPR016181">
    <property type="entry name" value="Acyl_CoA_acyltransferase"/>
</dbReference>
<evidence type="ECO:0000256" key="3">
    <source>
        <dbReference type="SAM" id="MobiDB-lite"/>
    </source>
</evidence>
<dbReference type="PANTHER" id="PTHR43877">
    <property type="entry name" value="AMINOALKYLPHOSPHONATE N-ACETYLTRANSFERASE-RELATED-RELATED"/>
    <property type="match status" value="1"/>
</dbReference>
<feature type="domain" description="N-acetyltransferase" evidence="4">
    <location>
        <begin position="4"/>
        <end position="172"/>
    </location>
</feature>
<proteinExistence type="predicted"/>
<dbReference type="Gene3D" id="3.40.630.30">
    <property type="match status" value="1"/>
</dbReference>
<evidence type="ECO:0000313" key="5">
    <source>
        <dbReference type="EMBL" id="AIF41603.1"/>
    </source>
</evidence>
<dbReference type="KEGG" id="dni:HX89_12415"/>
<evidence type="ECO:0000256" key="2">
    <source>
        <dbReference type="ARBA" id="ARBA00023315"/>
    </source>
</evidence>
<feature type="region of interest" description="Disordered" evidence="3">
    <location>
        <begin position="143"/>
        <end position="185"/>
    </location>
</feature>
<organism evidence="5 6">
    <name type="scientific">Dermacoccus nishinomiyaensis</name>
    <dbReference type="NCBI Taxonomy" id="1274"/>
    <lineage>
        <taxon>Bacteria</taxon>
        <taxon>Bacillati</taxon>
        <taxon>Actinomycetota</taxon>
        <taxon>Actinomycetes</taxon>
        <taxon>Micrococcales</taxon>
        <taxon>Dermacoccaceae</taxon>
        <taxon>Dermacoccus</taxon>
    </lineage>
</organism>
<sequence length="185" mass="20373">MTALTVRTLGEDDWQIYRDVRLSALEESPEAFAASSSAEKQLDESAWRRRMARARRILATDENGDKVGVVSLRSDVRDDEESPYGELFGLWVTPDARGTGVAVALLEAVLEQARKESLGAVIYWVGTDNARGVAFASSRGFLPTEHRRPMNPNSSDTESEEEAAFVYPLGADETSIPSDVLDARH</sequence>
<keyword evidence="2" id="KW-0012">Acyltransferase</keyword>
<dbReference type="InterPro" id="IPR050832">
    <property type="entry name" value="Bact_Acetyltransf"/>
</dbReference>
<evidence type="ECO:0000313" key="6">
    <source>
        <dbReference type="Proteomes" id="UP000027986"/>
    </source>
</evidence>
<dbReference type="PROSITE" id="PS51186">
    <property type="entry name" value="GNAT"/>
    <property type="match status" value="1"/>
</dbReference>
<dbReference type="OrthoDB" id="9799092at2"/>
<dbReference type="eggNOG" id="COG0456">
    <property type="taxonomic scope" value="Bacteria"/>
</dbReference>
<dbReference type="Pfam" id="PF00583">
    <property type="entry name" value="Acetyltransf_1"/>
    <property type="match status" value="1"/>
</dbReference>
<keyword evidence="1 5" id="KW-0808">Transferase</keyword>
<dbReference type="RefSeq" id="WP_038569450.1">
    <property type="nucleotide sequence ID" value="NZ_CP008889.1"/>
</dbReference>
<dbReference type="AlphaFoldDB" id="A0A075JNB2"/>
<name>A0A075JNB2_9MICO</name>
<evidence type="ECO:0000256" key="1">
    <source>
        <dbReference type="ARBA" id="ARBA00022679"/>
    </source>
</evidence>
<dbReference type="InterPro" id="IPR000182">
    <property type="entry name" value="GNAT_dom"/>
</dbReference>
<dbReference type="GeneID" id="41841873"/>
<protein>
    <submittedName>
        <fullName evidence="5">GCN5 family acetyltransferase</fullName>
    </submittedName>
</protein>
<accession>A0A075JNB2</accession>
<dbReference type="GO" id="GO:0016747">
    <property type="term" value="F:acyltransferase activity, transferring groups other than amino-acyl groups"/>
    <property type="evidence" value="ECO:0007669"/>
    <property type="project" value="InterPro"/>
</dbReference>
<gene>
    <name evidence="5" type="ORF">HX89_12415</name>
</gene>
<evidence type="ECO:0000259" key="4">
    <source>
        <dbReference type="PROSITE" id="PS51186"/>
    </source>
</evidence>
<dbReference type="SUPFAM" id="SSF55729">
    <property type="entry name" value="Acyl-CoA N-acyltransferases (Nat)"/>
    <property type="match status" value="1"/>
</dbReference>
<dbReference type="Proteomes" id="UP000027986">
    <property type="component" value="Chromosome"/>
</dbReference>
<keyword evidence="6" id="KW-1185">Reference proteome</keyword>
<dbReference type="EMBL" id="CP008889">
    <property type="protein sequence ID" value="AIF41603.1"/>
    <property type="molecule type" value="Genomic_DNA"/>
</dbReference>
<dbReference type="HOGENOM" id="CLU_013985_19_3_11"/>